<dbReference type="PANTHER" id="PTHR43819">
    <property type="entry name" value="ARCHAEAL-TYPE GLUTAMATE SYNTHASE [NADPH]"/>
    <property type="match status" value="1"/>
</dbReference>
<dbReference type="GO" id="GO:0015930">
    <property type="term" value="F:glutamate synthase activity"/>
    <property type="evidence" value="ECO:0007669"/>
    <property type="project" value="InterPro"/>
</dbReference>
<dbReference type="Gene3D" id="3.20.20.70">
    <property type="entry name" value="Aldolase class I"/>
    <property type="match status" value="1"/>
</dbReference>
<dbReference type="EMBL" id="BOQE01000001">
    <property type="protein sequence ID" value="GIM45038.1"/>
    <property type="molecule type" value="Genomic_DNA"/>
</dbReference>
<keyword evidence="5" id="KW-1185">Reference proteome</keyword>
<dbReference type="AlphaFoldDB" id="A0AAV4LB70"/>
<dbReference type="PANTHER" id="PTHR43819:SF1">
    <property type="entry name" value="ARCHAEAL-TYPE GLUTAMATE SYNTHASE [NADPH]"/>
    <property type="match status" value="1"/>
</dbReference>
<evidence type="ECO:0000256" key="1">
    <source>
        <dbReference type="ARBA" id="ARBA00009716"/>
    </source>
</evidence>
<dbReference type="CDD" id="cd02808">
    <property type="entry name" value="GltS_FMN"/>
    <property type="match status" value="1"/>
</dbReference>
<name>A0AAV4LB70_9BACL</name>
<dbReference type="InterPro" id="IPR024188">
    <property type="entry name" value="GltB"/>
</dbReference>
<gene>
    <name evidence="4" type="ORF">DNHGIG_05870</name>
</gene>
<dbReference type="PIRSF" id="PIRSF006429">
    <property type="entry name" value="GOGAT_lg_2"/>
    <property type="match status" value="1"/>
</dbReference>
<proteinExistence type="inferred from homology"/>
<comment type="similarity">
    <text evidence="1 2">Belongs to the glutamate synthase family.</text>
</comment>
<dbReference type="SUPFAM" id="SSF51395">
    <property type="entry name" value="FMN-linked oxidoreductases"/>
    <property type="match status" value="1"/>
</dbReference>
<dbReference type="Proteomes" id="UP001057291">
    <property type="component" value="Unassembled WGS sequence"/>
</dbReference>
<evidence type="ECO:0000259" key="3">
    <source>
        <dbReference type="Pfam" id="PF01645"/>
    </source>
</evidence>
<dbReference type="GO" id="GO:0006537">
    <property type="term" value="P:glutamate biosynthetic process"/>
    <property type="evidence" value="ECO:0007669"/>
    <property type="project" value="InterPro"/>
</dbReference>
<dbReference type="InterPro" id="IPR002932">
    <property type="entry name" value="Glu_synthdom"/>
</dbReference>
<dbReference type="Pfam" id="PF01645">
    <property type="entry name" value="Glu_synthase"/>
    <property type="match status" value="1"/>
</dbReference>
<evidence type="ECO:0000313" key="4">
    <source>
        <dbReference type="EMBL" id="GIM45038.1"/>
    </source>
</evidence>
<protein>
    <submittedName>
        <fullName evidence="4">FMN-binding glutamate synthase family protein</fullName>
    </submittedName>
</protein>
<evidence type="ECO:0000256" key="2">
    <source>
        <dbReference type="PIRNR" id="PIRNR006429"/>
    </source>
</evidence>
<sequence length="460" mass="49730">MISLLVHRTLVRFMSDRYAENLWELASALTRMSPQLVLENALRSHKGGVIERPMGSPRKFLHLDGLVFSPAQLAVLPCPEDIPVETTTVIGPSSENPLVLDIPLLISAMGCGVGVSEQTKIALALGATMAGTATNTGEGGFLPEERKLAKHLIIQYHSGKWTKSPEILKQADMIEIHFGQGASVGAPSLIPPEYLQGRARQIMGLKPEETAVLHSRHEEIQEPSDLKNLVDHLRTLTGGIPIGVKIAASGMIEKDLQVALDAGVDVIAIDGGQAGTKGSLPILEDDFGLPTVYALSRAVRFLEQSGQREKVSLIIGGGLFTPGHFLKALALGADAVYLGTSVLFAMTHTQVTKTIPWEPPTQLVFYSGSHKEKFDPARASLYLSNFLNSCMEEIKIAVRALGKSSIKEVNKSDLVALDDLTAKVTGVQSAYEPALHVHPSFRQKSSVLASRPFYKTKIVR</sequence>
<accession>A0AAV4LB70</accession>
<feature type="domain" description="Glutamate synthase" evidence="3">
    <location>
        <begin position="94"/>
        <end position="402"/>
    </location>
</feature>
<comment type="caution">
    <text evidence="4">The sequence shown here is derived from an EMBL/GenBank/DDBJ whole genome shotgun (WGS) entry which is preliminary data.</text>
</comment>
<dbReference type="InterPro" id="IPR013785">
    <property type="entry name" value="Aldolase_TIM"/>
</dbReference>
<reference evidence="4" key="1">
    <citation type="journal article" date="2023" name="Int. J. Syst. Evol. Microbiol.">
        <title>Collibacillus ludicampi gen. nov., sp. nov., a new soil bacterium of the family Alicyclobacillaceae.</title>
        <authorList>
            <person name="Jojima T."/>
            <person name="Ioku Y."/>
            <person name="Fukuta Y."/>
            <person name="Shirasaka N."/>
            <person name="Matsumura Y."/>
            <person name="Mori M."/>
        </authorList>
    </citation>
    <scope>NUCLEOTIDE SEQUENCE</scope>
    <source>
        <strain evidence="4">TP075</strain>
    </source>
</reference>
<organism evidence="4 5">
    <name type="scientific">Collibacillus ludicampi</name>
    <dbReference type="NCBI Taxonomy" id="2771369"/>
    <lineage>
        <taxon>Bacteria</taxon>
        <taxon>Bacillati</taxon>
        <taxon>Bacillota</taxon>
        <taxon>Bacilli</taxon>
        <taxon>Bacillales</taxon>
        <taxon>Alicyclobacillaceae</taxon>
        <taxon>Collibacillus</taxon>
    </lineage>
</organism>
<evidence type="ECO:0000313" key="5">
    <source>
        <dbReference type="Proteomes" id="UP001057291"/>
    </source>
</evidence>